<accession>A0A6I6DPB8</accession>
<organism evidence="3 4">
    <name type="scientific">Candidatus Syntrophocurvum alkaliphilum</name>
    <dbReference type="NCBI Taxonomy" id="2293317"/>
    <lineage>
        <taxon>Bacteria</taxon>
        <taxon>Bacillati</taxon>
        <taxon>Bacillota</taxon>
        <taxon>Clostridia</taxon>
        <taxon>Eubacteriales</taxon>
        <taxon>Syntrophomonadaceae</taxon>
        <taxon>Candidatus Syntrophocurvum</taxon>
    </lineage>
</organism>
<evidence type="ECO:0000313" key="3">
    <source>
        <dbReference type="EMBL" id="QGU00708.1"/>
    </source>
</evidence>
<dbReference type="PROSITE" id="PS50943">
    <property type="entry name" value="HTH_CROC1"/>
    <property type="match status" value="1"/>
</dbReference>
<dbReference type="CDD" id="cd12797">
    <property type="entry name" value="M23_peptidase"/>
    <property type="match status" value="1"/>
</dbReference>
<sequence>MMKRWLTAIIICTFIFSLIVNPAGARLIEGGFTPYSDTKATSTDSGIKMYKVESGDTLWSIASTYNVSLDEIMLINNMDESTVLTIGQRIEIPYSRSRVHVVGKGETMWEIADRYGVRVDKILQANTDKSPTRLRVGDRLIIPDSSYKLASTNNNSVATASTSRGVTTASSGMGWPLVGTITSPYGWRNSGFHHGLDIAGNIGDPIRAATSGTVSFVGYKSLYGNTVIIDHPNGRSTLYAHASTFHVQNGQQVGQGDIIAEVGVTGRTTGPHVHFEVRKNGNTYDPLNYLRY</sequence>
<dbReference type="InterPro" id="IPR016047">
    <property type="entry name" value="M23ase_b-sheet_dom"/>
</dbReference>
<evidence type="ECO:0000259" key="1">
    <source>
        <dbReference type="PROSITE" id="PS50943"/>
    </source>
</evidence>
<dbReference type="GO" id="GO:0004222">
    <property type="term" value="F:metalloendopeptidase activity"/>
    <property type="evidence" value="ECO:0007669"/>
    <property type="project" value="TreeGrafter"/>
</dbReference>
<dbReference type="InterPro" id="IPR011055">
    <property type="entry name" value="Dup_hybrid_motif"/>
</dbReference>
<dbReference type="SMART" id="SM00257">
    <property type="entry name" value="LysM"/>
    <property type="match status" value="2"/>
</dbReference>
<evidence type="ECO:0000259" key="2">
    <source>
        <dbReference type="PROSITE" id="PS51782"/>
    </source>
</evidence>
<dbReference type="Gene3D" id="2.70.70.10">
    <property type="entry name" value="Glucose Permease (Domain IIA)"/>
    <property type="match status" value="1"/>
</dbReference>
<dbReference type="InterPro" id="IPR036779">
    <property type="entry name" value="LysM_dom_sf"/>
</dbReference>
<dbReference type="Pfam" id="PF01476">
    <property type="entry name" value="LysM"/>
    <property type="match status" value="2"/>
</dbReference>
<dbReference type="Proteomes" id="UP000426444">
    <property type="component" value="Chromosome"/>
</dbReference>
<dbReference type="AlphaFoldDB" id="A0A6I6DPB8"/>
<feature type="domain" description="HTH cro/C1-type" evidence="1">
    <location>
        <begin position="54"/>
        <end position="72"/>
    </location>
</feature>
<proteinExistence type="predicted"/>
<dbReference type="PANTHER" id="PTHR21666:SF270">
    <property type="entry name" value="MUREIN HYDROLASE ACTIVATOR ENVC"/>
    <property type="match status" value="1"/>
</dbReference>
<dbReference type="EMBL" id="CP046457">
    <property type="protein sequence ID" value="QGU00708.1"/>
    <property type="molecule type" value="Genomic_DNA"/>
</dbReference>
<dbReference type="Pfam" id="PF01551">
    <property type="entry name" value="Peptidase_M23"/>
    <property type="match status" value="1"/>
</dbReference>
<dbReference type="InterPro" id="IPR018392">
    <property type="entry name" value="LysM"/>
</dbReference>
<dbReference type="SUPFAM" id="SSF51261">
    <property type="entry name" value="Duplicated hybrid motif"/>
    <property type="match status" value="1"/>
</dbReference>
<dbReference type="PROSITE" id="PS51782">
    <property type="entry name" value="LYSM"/>
    <property type="match status" value="2"/>
</dbReference>
<protein>
    <submittedName>
        <fullName evidence="3">Uncharacterized protein</fullName>
    </submittedName>
</protein>
<dbReference type="Gene3D" id="3.10.350.10">
    <property type="entry name" value="LysM domain"/>
    <property type="match status" value="2"/>
</dbReference>
<reference evidence="4" key="1">
    <citation type="journal article" date="2019" name="Microbiology">
        <title>Complete Genome Sequence of an Uncultured Bacterium of the Candidate Phylum Bipolaricaulota.</title>
        <authorList>
            <person name="Kadnikov V.V."/>
            <person name="Mardanov A.V."/>
            <person name="Beletsky A.V."/>
            <person name="Frank Y.A."/>
            <person name="Karnachuk O.V."/>
            <person name="Ravin N.V."/>
        </authorList>
    </citation>
    <scope>NUCLEOTIDE SEQUENCE [LARGE SCALE GENOMIC DNA]</scope>
</reference>
<feature type="domain" description="LysM" evidence="2">
    <location>
        <begin position="98"/>
        <end position="142"/>
    </location>
</feature>
<feature type="domain" description="LysM" evidence="2">
    <location>
        <begin position="48"/>
        <end position="92"/>
    </location>
</feature>
<dbReference type="PANTHER" id="PTHR21666">
    <property type="entry name" value="PEPTIDASE-RELATED"/>
    <property type="match status" value="1"/>
</dbReference>
<keyword evidence="4" id="KW-1185">Reference proteome</keyword>
<dbReference type="InterPro" id="IPR001387">
    <property type="entry name" value="Cro/C1-type_HTH"/>
</dbReference>
<evidence type="ECO:0000313" key="4">
    <source>
        <dbReference type="Proteomes" id="UP000426444"/>
    </source>
</evidence>
<name>A0A6I6DPB8_9FIRM</name>
<dbReference type="KEGG" id="salq:SYNTR_2114"/>
<dbReference type="CDD" id="cd00118">
    <property type="entry name" value="LysM"/>
    <property type="match status" value="2"/>
</dbReference>
<dbReference type="InterPro" id="IPR050570">
    <property type="entry name" value="Cell_wall_metabolism_enzyme"/>
</dbReference>
<gene>
    <name evidence="3" type="ORF">SYNTR_2114</name>
</gene>